<dbReference type="InterPro" id="IPR011008">
    <property type="entry name" value="Dimeric_a/b-barrel"/>
</dbReference>
<name>A0ABD5QL01_9EURY</name>
<evidence type="ECO:0000313" key="2">
    <source>
        <dbReference type="Proteomes" id="UP001595925"/>
    </source>
</evidence>
<dbReference type="PROSITE" id="PS51257">
    <property type="entry name" value="PROKAR_LIPOPROTEIN"/>
    <property type="match status" value="1"/>
</dbReference>
<dbReference type="EMBL" id="JBHSJG010000054">
    <property type="protein sequence ID" value="MFC4989709.1"/>
    <property type="molecule type" value="Genomic_DNA"/>
</dbReference>
<protein>
    <submittedName>
        <fullName evidence="1">Tat pathway signal protein</fullName>
    </submittedName>
</protein>
<dbReference type="SUPFAM" id="SSF54909">
    <property type="entry name" value="Dimeric alpha+beta barrel"/>
    <property type="match status" value="1"/>
</dbReference>
<accession>A0ABD5QL01</accession>
<keyword evidence="2" id="KW-1185">Reference proteome</keyword>
<dbReference type="InterPro" id="IPR006311">
    <property type="entry name" value="TAT_signal"/>
</dbReference>
<organism evidence="1 2">
    <name type="scientific">Saliphagus infecundisoli</name>
    <dbReference type="NCBI Taxonomy" id="1849069"/>
    <lineage>
        <taxon>Archaea</taxon>
        <taxon>Methanobacteriati</taxon>
        <taxon>Methanobacteriota</taxon>
        <taxon>Stenosarchaea group</taxon>
        <taxon>Halobacteria</taxon>
        <taxon>Halobacteriales</taxon>
        <taxon>Natrialbaceae</taxon>
        <taxon>Saliphagus</taxon>
    </lineage>
</organism>
<dbReference type="InterPro" id="IPR055828">
    <property type="entry name" value="DUF7405"/>
</dbReference>
<comment type="caution">
    <text evidence="1">The sequence shown here is derived from an EMBL/GenBank/DDBJ whole genome shotgun (WGS) entry which is preliminary data.</text>
</comment>
<reference evidence="1 2" key="1">
    <citation type="journal article" date="2019" name="Int. J. Syst. Evol. Microbiol.">
        <title>The Global Catalogue of Microorganisms (GCM) 10K type strain sequencing project: providing services to taxonomists for standard genome sequencing and annotation.</title>
        <authorList>
            <consortium name="The Broad Institute Genomics Platform"/>
            <consortium name="The Broad Institute Genome Sequencing Center for Infectious Disease"/>
            <person name="Wu L."/>
            <person name="Ma J."/>
        </authorList>
    </citation>
    <scope>NUCLEOTIDE SEQUENCE [LARGE SCALE GENOMIC DNA]</scope>
    <source>
        <strain evidence="1 2">CGMCC 1.15824</strain>
    </source>
</reference>
<dbReference type="AlphaFoldDB" id="A0ABD5QL01"/>
<sequence length="419" mass="45468">MPARSPGISRRAFVRSAVAIGGASALAACLDRASEDLPQASTDPDALPERQHAWNEYLPTDEHGNDVGLEHNVLLDLEYVGDDIEGDREVVESALRTVERAYERGEGGIGFTLGYSPSYFGRFDDALPESVDLPAPERLAPFEDPALDDSDALLHLASNHGHALMGVEEALTGELDDLNGIAVEEDLSGVLEVVGRRSGFNGEGLPADHQDEIAEIANQEPIDDDAPLWMGFKSGFTHNQASEDRVTIEDGPFAGGTTEHLSKIDLNLRQWYLQDSRDQRVSKMFCPAHAEEGRVEGAGQNLGDSTGIEDCPSAEESASEGVVGHAQKVHRVREGDEPLLLRRDFSSSDGGEAATHFLSLQRSIADFVDTRAAMNGTDLDSATGIRNNNGILQYVDVQRRANYLVPPRSHRSLPRPNPE</sequence>
<proteinExistence type="predicted"/>
<dbReference type="Proteomes" id="UP001595925">
    <property type="component" value="Unassembled WGS sequence"/>
</dbReference>
<gene>
    <name evidence="1" type="ORF">ACFPFO_18490</name>
</gene>
<dbReference type="RefSeq" id="WP_224828141.1">
    <property type="nucleotide sequence ID" value="NZ_JAIVEF010000004.1"/>
</dbReference>
<dbReference type="Pfam" id="PF24152">
    <property type="entry name" value="DUF7405"/>
    <property type="match status" value="1"/>
</dbReference>
<evidence type="ECO:0000313" key="1">
    <source>
        <dbReference type="EMBL" id="MFC4989709.1"/>
    </source>
</evidence>
<dbReference type="PROSITE" id="PS51318">
    <property type="entry name" value="TAT"/>
    <property type="match status" value="1"/>
</dbReference>